<dbReference type="InterPro" id="IPR050483">
    <property type="entry name" value="CoA-transferase_III_domain"/>
</dbReference>
<dbReference type="Pfam" id="PF02515">
    <property type="entry name" value="CoA_transf_3"/>
    <property type="match status" value="1"/>
</dbReference>
<dbReference type="PANTHER" id="PTHR48207:SF3">
    <property type="entry name" value="SUCCINATE--HYDROXYMETHYLGLUTARATE COA-TRANSFERASE"/>
    <property type="match status" value="1"/>
</dbReference>
<dbReference type="InterPro" id="IPR044855">
    <property type="entry name" value="CoA-Trfase_III_dom3_sf"/>
</dbReference>
<evidence type="ECO:0000313" key="3">
    <source>
        <dbReference type="Proteomes" id="UP000809290"/>
    </source>
</evidence>
<dbReference type="InterPro" id="IPR003673">
    <property type="entry name" value="CoA-Trfase_fam_III"/>
</dbReference>
<dbReference type="Proteomes" id="UP000809290">
    <property type="component" value="Unassembled WGS sequence"/>
</dbReference>
<evidence type="ECO:0000313" key="2">
    <source>
        <dbReference type="EMBL" id="MBM7815902.1"/>
    </source>
</evidence>
<dbReference type="Gene3D" id="3.30.1540.10">
    <property type="entry name" value="formyl-coa transferase, domain 3"/>
    <property type="match status" value="1"/>
</dbReference>
<name>A0ABS2SI29_9MICO</name>
<dbReference type="PANTHER" id="PTHR48207">
    <property type="entry name" value="SUCCINATE--HYDROXYMETHYLGLUTARATE COA-TRANSFERASE"/>
    <property type="match status" value="1"/>
</dbReference>
<dbReference type="InterPro" id="IPR023606">
    <property type="entry name" value="CoA-Trfase_III_dom_1_sf"/>
</dbReference>
<organism evidence="2 3">
    <name type="scientific">Brevibacterium paucivorans</name>
    <dbReference type="NCBI Taxonomy" id="170994"/>
    <lineage>
        <taxon>Bacteria</taxon>
        <taxon>Bacillati</taxon>
        <taxon>Actinomycetota</taxon>
        <taxon>Actinomycetes</taxon>
        <taxon>Micrococcales</taxon>
        <taxon>Brevibacteriaceae</taxon>
        <taxon>Brevibacterium</taxon>
    </lineage>
</organism>
<sequence length="406" mass="43993">MNAYKPLTGTRIIDLTRALAGPFCTALLADLGAEVIKVEPIGTGDATRLWPPYEDTNSLYFESTNRNKRSVCLDLRSDQGKEVLVSLIGEADVLVENFRPGVLAKMGLDSEKLKQAYPNLVIQSISGFGNTGPLKNYGGLDQIAQAMSGIMSVTGPDAEHTYRVGLPIVDILTGTFAAVSIAAALAGRNEHQKGVHMATSLLESAVAVSVFQGQQALSLGHEPKPQGNDHPVIVPYGQYQTEDDKIIIAIAKNQHWLDLCEILGRPDLPKKPEYLDPTSRAKNREKLRVEMEAALIQHPASHWVDRIRNAGIPCGPVYGYRKVFSDPQVQALEMVQTLHRSDGTKIPLVRGPFNIDGQPTRVSSAPPALGEGTEEILAQFGFTKPAVEDLISNGIAQTQEQGKSSD</sequence>
<gene>
    <name evidence="2" type="ORF">JOE56_000596</name>
</gene>
<dbReference type="Gene3D" id="3.40.50.10540">
    <property type="entry name" value="Crotonobetainyl-coa:carnitine coa-transferase, domain 1"/>
    <property type="match status" value="1"/>
</dbReference>
<keyword evidence="3" id="KW-1185">Reference proteome</keyword>
<accession>A0ABS2SI29</accession>
<proteinExistence type="predicted"/>
<evidence type="ECO:0000256" key="1">
    <source>
        <dbReference type="ARBA" id="ARBA00022679"/>
    </source>
</evidence>
<keyword evidence="1" id="KW-0808">Transferase</keyword>
<dbReference type="SUPFAM" id="SSF89796">
    <property type="entry name" value="CoA-transferase family III (CaiB/BaiF)"/>
    <property type="match status" value="1"/>
</dbReference>
<dbReference type="RefSeq" id="WP_204514767.1">
    <property type="nucleotide sequence ID" value="NZ_JAFBCP010000001.1"/>
</dbReference>
<reference evidence="2 3" key="1">
    <citation type="submission" date="2021-01" db="EMBL/GenBank/DDBJ databases">
        <title>Sequencing the genomes of 1000 actinobacteria strains.</title>
        <authorList>
            <person name="Klenk H.-P."/>
        </authorList>
    </citation>
    <scope>NUCLEOTIDE SEQUENCE [LARGE SCALE GENOMIC DNA]</scope>
    <source>
        <strain evidence="2 3">DSM 13657</strain>
    </source>
</reference>
<protein>
    <submittedName>
        <fullName evidence="2">Crotonobetainyl-CoA:carnitine CoA-transferase CaiB-like acyl-CoA transferase</fullName>
    </submittedName>
</protein>
<comment type="caution">
    <text evidence="2">The sequence shown here is derived from an EMBL/GenBank/DDBJ whole genome shotgun (WGS) entry which is preliminary data.</text>
</comment>
<dbReference type="EMBL" id="JAFBCP010000001">
    <property type="protein sequence ID" value="MBM7815902.1"/>
    <property type="molecule type" value="Genomic_DNA"/>
</dbReference>